<sequence>MYRGMLFSSGGTCLQVPGMDNPPARCVRTYPVLEKDAWLWIWMGDKEKADAALIPNAFGFAPDRPMRTGHMDYDAHYQLIHDNLCDLSHVDFVHATTLRPISGAHWSETAPRITSADRGIRLERWFESADSPDGSAVVDTWNSYEFAVPGVFIMRSGRFPPGTAAKCNYAAPTGVVPINETVEQQAVTPISDRRTAYFFGTAVVGDNAPLTPDVNRRIEVVKAAFTEDREMIEAQQRIWDLTPAGDEMLFLPQDKGPFLMRKLLARLIASEAAASAAN</sequence>
<dbReference type="InterPro" id="IPR050584">
    <property type="entry name" value="Cholesterol_7-desaturase"/>
</dbReference>
<dbReference type="SUPFAM" id="SSF55961">
    <property type="entry name" value="Bet v1-like"/>
    <property type="match status" value="1"/>
</dbReference>
<dbReference type="Gene3D" id="2.102.10.10">
    <property type="entry name" value="Rieske [2Fe-2S] iron-sulphur domain"/>
    <property type="match status" value="1"/>
</dbReference>
<keyword evidence="3" id="KW-0560">Oxidoreductase</keyword>
<dbReference type="PANTHER" id="PTHR21266">
    <property type="entry name" value="IRON-SULFUR DOMAIN CONTAINING PROTEIN"/>
    <property type="match status" value="1"/>
</dbReference>
<protein>
    <recommendedName>
        <fullName evidence="6">Rieske domain-containing protein</fullName>
    </recommendedName>
</protein>
<dbReference type="InterPro" id="IPR036922">
    <property type="entry name" value="Rieske_2Fe-2S_sf"/>
</dbReference>
<comment type="caution">
    <text evidence="7">The sequence shown here is derived from an EMBL/GenBank/DDBJ whole genome shotgun (WGS) entry which is preliminary data.</text>
</comment>
<dbReference type="InterPro" id="IPR044043">
    <property type="entry name" value="VanA_C_cat"/>
</dbReference>
<evidence type="ECO:0000259" key="6">
    <source>
        <dbReference type="PROSITE" id="PS51296"/>
    </source>
</evidence>
<dbReference type="SUPFAM" id="SSF50022">
    <property type="entry name" value="ISP domain"/>
    <property type="match status" value="1"/>
</dbReference>
<dbReference type="GO" id="GO:0016491">
    <property type="term" value="F:oxidoreductase activity"/>
    <property type="evidence" value="ECO:0007669"/>
    <property type="project" value="UniProtKB-KW"/>
</dbReference>
<feature type="domain" description="Rieske" evidence="6">
    <location>
        <begin position="1"/>
        <end position="41"/>
    </location>
</feature>
<keyword evidence="8" id="KW-1185">Reference proteome</keyword>
<proteinExistence type="predicted"/>
<keyword evidence="4" id="KW-0408">Iron</keyword>
<dbReference type="AlphaFoldDB" id="T0H501"/>
<name>T0H501_9SPHN</name>
<accession>T0H501</accession>
<dbReference type="InterPro" id="IPR017941">
    <property type="entry name" value="Rieske_2Fe-2S"/>
</dbReference>
<dbReference type="PATRIC" id="fig|1331060.3.peg.4578"/>
<evidence type="ECO:0000313" key="7">
    <source>
        <dbReference type="EMBL" id="EQB11396.1"/>
    </source>
</evidence>
<keyword evidence="5" id="KW-0411">Iron-sulfur</keyword>
<evidence type="ECO:0000256" key="5">
    <source>
        <dbReference type="ARBA" id="ARBA00023014"/>
    </source>
</evidence>
<dbReference type="Proteomes" id="UP000015531">
    <property type="component" value="Unassembled WGS sequence"/>
</dbReference>
<dbReference type="GO" id="GO:0051537">
    <property type="term" value="F:2 iron, 2 sulfur cluster binding"/>
    <property type="evidence" value="ECO:0007669"/>
    <property type="project" value="UniProtKB-KW"/>
</dbReference>
<reference evidence="7 8" key="1">
    <citation type="journal article" date="2013" name="Genome Announc.">
        <title>Draft Genome Sequence of Sphingobium lactosutens Strain DS20T, Isolated from a Hexachlorocyclohexane Dumpsite.</title>
        <authorList>
            <person name="Kumar R."/>
            <person name="Dwivedi V."/>
            <person name="Negi V."/>
            <person name="Khurana J.P."/>
            <person name="Lal R."/>
        </authorList>
    </citation>
    <scope>NUCLEOTIDE SEQUENCE [LARGE SCALE GENOMIC DNA]</scope>
    <source>
        <strain evidence="7 8">DS20</strain>
    </source>
</reference>
<evidence type="ECO:0000313" key="8">
    <source>
        <dbReference type="Proteomes" id="UP000015531"/>
    </source>
</evidence>
<dbReference type="CDD" id="cd08878">
    <property type="entry name" value="RHO_alpha_C_DMO-like"/>
    <property type="match status" value="1"/>
</dbReference>
<evidence type="ECO:0000256" key="3">
    <source>
        <dbReference type="ARBA" id="ARBA00023002"/>
    </source>
</evidence>
<keyword evidence="2" id="KW-0479">Metal-binding</keyword>
<dbReference type="Pfam" id="PF19112">
    <property type="entry name" value="VanA_C"/>
    <property type="match status" value="1"/>
</dbReference>
<evidence type="ECO:0000256" key="1">
    <source>
        <dbReference type="ARBA" id="ARBA00022714"/>
    </source>
</evidence>
<dbReference type="PROSITE" id="PS51296">
    <property type="entry name" value="RIESKE"/>
    <property type="match status" value="1"/>
</dbReference>
<dbReference type="PANTHER" id="PTHR21266:SF60">
    <property type="entry name" value="3-KETOSTEROID-9-ALPHA-MONOOXYGENASE, OXYGENASE COMPONENT"/>
    <property type="match status" value="1"/>
</dbReference>
<evidence type="ECO:0000256" key="2">
    <source>
        <dbReference type="ARBA" id="ARBA00022723"/>
    </source>
</evidence>
<dbReference type="EMBL" id="ATDP01000107">
    <property type="protein sequence ID" value="EQB11396.1"/>
    <property type="molecule type" value="Genomic_DNA"/>
</dbReference>
<dbReference type="Gene3D" id="3.90.380.10">
    <property type="entry name" value="Naphthalene 1,2-dioxygenase Alpha Subunit, Chain A, domain 1"/>
    <property type="match status" value="1"/>
</dbReference>
<keyword evidence="1" id="KW-0001">2Fe-2S</keyword>
<organism evidence="7 8">
    <name type="scientific">Sphingobium lactosutens DS20</name>
    <dbReference type="NCBI Taxonomy" id="1331060"/>
    <lineage>
        <taxon>Bacteria</taxon>
        <taxon>Pseudomonadati</taxon>
        <taxon>Pseudomonadota</taxon>
        <taxon>Alphaproteobacteria</taxon>
        <taxon>Sphingomonadales</taxon>
        <taxon>Sphingomonadaceae</taxon>
        <taxon>Sphingobium</taxon>
    </lineage>
</organism>
<evidence type="ECO:0000256" key="4">
    <source>
        <dbReference type="ARBA" id="ARBA00023004"/>
    </source>
</evidence>
<dbReference type="GO" id="GO:0046872">
    <property type="term" value="F:metal ion binding"/>
    <property type="evidence" value="ECO:0007669"/>
    <property type="project" value="UniProtKB-KW"/>
</dbReference>
<gene>
    <name evidence="7" type="ORF">RLDS_23625</name>
</gene>
<dbReference type="eggNOG" id="COG4638">
    <property type="taxonomic scope" value="Bacteria"/>
</dbReference>